<evidence type="ECO:0000256" key="2">
    <source>
        <dbReference type="SAM" id="SignalP"/>
    </source>
</evidence>
<reference evidence="4" key="1">
    <citation type="submission" date="2023-01" db="EMBL/GenBank/DDBJ databases">
        <title>Key to firefly adult light organ development and bioluminescence: homeobox transcription factors regulate luciferase expression and transportation to peroxisome.</title>
        <authorList>
            <person name="Fu X."/>
        </authorList>
    </citation>
    <scope>NUCLEOTIDE SEQUENCE [LARGE SCALE GENOMIC DNA]</scope>
</reference>
<sequence length="173" mass="19874">MKFLFVFALVIVSVLAERPARRVLVARYTNNQQQQQQQFVPLPISSRRARQQLPLQATTPEPEQTTTENAEEIEPQYNTKVEQSKPSKEDEKEKSEKLVEGDDEELDEGAYYIYHPSGLLQRVVFSTSNDPEKMALNAHLQLQNIDPISVLLYNCNDYNLYVKCNSKENANVV</sequence>
<evidence type="ECO:0000313" key="3">
    <source>
        <dbReference type="EMBL" id="KAK4882587.1"/>
    </source>
</evidence>
<name>A0AAN7SI97_9COLE</name>
<organism evidence="3 4">
    <name type="scientific">Aquatica leii</name>
    <dbReference type="NCBI Taxonomy" id="1421715"/>
    <lineage>
        <taxon>Eukaryota</taxon>
        <taxon>Metazoa</taxon>
        <taxon>Ecdysozoa</taxon>
        <taxon>Arthropoda</taxon>
        <taxon>Hexapoda</taxon>
        <taxon>Insecta</taxon>
        <taxon>Pterygota</taxon>
        <taxon>Neoptera</taxon>
        <taxon>Endopterygota</taxon>
        <taxon>Coleoptera</taxon>
        <taxon>Polyphaga</taxon>
        <taxon>Elateriformia</taxon>
        <taxon>Elateroidea</taxon>
        <taxon>Lampyridae</taxon>
        <taxon>Luciolinae</taxon>
        <taxon>Aquatica</taxon>
    </lineage>
</organism>
<accession>A0AAN7SI97</accession>
<proteinExistence type="predicted"/>
<comment type="caution">
    <text evidence="3">The sequence shown here is derived from an EMBL/GenBank/DDBJ whole genome shotgun (WGS) entry which is preliminary data.</text>
</comment>
<evidence type="ECO:0000313" key="4">
    <source>
        <dbReference type="Proteomes" id="UP001353858"/>
    </source>
</evidence>
<keyword evidence="2" id="KW-0732">Signal</keyword>
<feature type="compositionally biased region" description="Low complexity" evidence="1">
    <location>
        <begin position="56"/>
        <end position="68"/>
    </location>
</feature>
<gene>
    <name evidence="3" type="ORF">RN001_005906</name>
</gene>
<feature type="signal peptide" evidence="2">
    <location>
        <begin position="1"/>
        <end position="16"/>
    </location>
</feature>
<feature type="chain" id="PRO_5042878590" evidence="2">
    <location>
        <begin position="17"/>
        <end position="173"/>
    </location>
</feature>
<keyword evidence="4" id="KW-1185">Reference proteome</keyword>
<feature type="compositionally biased region" description="Basic and acidic residues" evidence="1">
    <location>
        <begin position="82"/>
        <end position="100"/>
    </location>
</feature>
<dbReference type="AlphaFoldDB" id="A0AAN7SI97"/>
<evidence type="ECO:0000256" key="1">
    <source>
        <dbReference type="SAM" id="MobiDB-lite"/>
    </source>
</evidence>
<feature type="region of interest" description="Disordered" evidence="1">
    <location>
        <begin position="53"/>
        <end position="102"/>
    </location>
</feature>
<dbReference type="Proteomes" id="UP001353858">
    <property type="component" value="Unassembled WGS sequence"/>
</dbReference>
<protein>
    <submittedName>
        <fullName evidence="3">Uncharacterized protein</fullName>
    </submittedName>
</protein>
<dbReference type="EMBL" id="JARPUR010000002">
    <property type="protein sequence ID" value="KAK4882587.1"/>
    <property type="molecule type" value="Genomic_DNA"/>
</dbReference>